<dbReference type="InterPro" id="IPR036217">
    <property type="entry name" value="MethylDNA_cys_MeTrfase_DNAb"/>
</dbReference>
<accession>F9WLZ7</accession>
<evidence type="ECO:0000313" key="4">
    <source>
        <dbReference type="EMBL" id="CCD18924.1"/>
    </source>
</evidence>
<evidence type="ECO:0000313" key="3">
    <source>
        <dbReference type="EMBL" id="CCD18545.1"/>
    </source>
</evidence>
<evidence type="ECO:0000259" key="2">
    <source>
        <dbReference type="Pfam" id="PF01035"/>
    </source>
</evidence>
<dbReference type="VEuPathDB" id="TriTrypDB:TvY486_0012400"/>
<dbReference type="Proteomes" id="UP000009027">
    <property type="component" value="Unassembled WGS sequence"/>
</dbReference>
<gene>
    <name evidence="3" type="ORF">TvY486_0012400</name>
    <name evidence="4" type="ORF">TvY486_0016380</name>
</gene>
<keyword evidence="1" id="KW-0227">DNA damage</keyword>
<dbReference type="InterPro" id="IPR014048">
    <property type="entry name" value="MethylDNA_cys_MeTrfase_DNA-bd"/>
</dbReference>
<protein>
    <recommendedName>
        <fullName evidence="2">Methylated-DNA-[protein]-cysteine S-methyltransferase DNA binding domain-containing protein</fullName>
    </recommendedName>
</protein>
<evidence type="ECO:0000313" key="5">
    <source>
        <dbReference type="Proteomes" id="UP000009027"/>
    </source>
</evidence>
<dbReference type="VEuPathDB" id="TriTrypDB:TvY486_0016380"/>
<dbReference type="AlphaFoldDB" id="F9WLZ7"/>
<keyword evidence="5" id="KW-1185">Reference proteome</keyword>
<feature type="domain" description="Methylated-DNA-[protein]-cysteine S-methyltransferase DNA binding" evidence="2">
    <location>
        <begin position="160"/>
        <end position="218"/>
    </location>
</feature>
<dbReference type="SUPFAM" id="SSF46767">
    <property type="entry name" value="Methylated DNA-protein cysteine methyltransferase, C-terminal domain"/>
    <property type="match status" value="1"/>
</dbReference>
<dbReference type="GO" id="GO:0006281">
    <property type="term" value="P:DNA repair"/>
    <property type="evidence" value="ECO:0007669"/>
    <property type="project" value="InterPro"/>
</dbReference>
<sequence>MTPRDHCLSTAPRPRSPLHLYEHILPFGVWKIAVYFDVHGSVHMCCMAEKCNTFKRRLEKIHAGNTVYFNKALDLPEREEEISLMVGVSENTKKIMRNHFYVVQVLRRYFNLLEQFPHRGVNGGSNFGEYASSQHSDARRAEFQELLSGIRLTLPKQGPMNHSVWDELRKIPLGTVLSETEFERRCGLQGKGSVWRWALRWNMHQILIPSHRIVGVHRGCTLLSRDQIKCLRDIERSL</sequence>
<evidence type="ECO:0000256" key="1">
    <source>
        <dbReference type="ARBA" id="ARBA00022763"/>
    </source>
</evidence>
<reference evidence="3 5" key="1">
    <citation type="journal article" date="2012" name="Proc. Natl. Acad. Sci. U.S.A.">
        <title>Antigenic diversity is generated by distinct evolutionary mechanisms in African trypanosome species.</title>
        <authorList>
            <person name="Jackson A.P."/>
            <person name="Berry A."/>
            <person name="Aslett M."/>
            <person name="Allison H.C."/>
            <person name="Burton P."/>
            <person name="Vavrova-Anderson J."/>
            <person name="Brown R."/>
            <person name="Browne H."/>
            <person name="Corton N."/>
            <person name="Hauser H."/>
            <person name="Gamble J."/>
            <person name="Gilderthorp R."/>
            <person name="Marcello L."/>
            <person name="McQuillan J."/>
            <person name="Otto T.D."/>
            <person name="Quail M.A."/>
            <person name="Sanders M.J."/>
            <person name="van Tonder A."/>
            <person name="Ginger M.L."/>
            <person name="Field M.C."/>
            <person name="Barry J.D."/>
            <person name="Hertz-Fowler C."/>
            <person name="Berriman M."/>
        </authorList>
    </citation>
    <scope>NUCLEOTIDE SEQUENCE</scope>
    <source>
        <strain evidence="3 5">Y486</strain>
    </source>
</reference>
<dbReference type="GO" id="GO:0003824">
    <property type="term" value="F:catalytic activity"/>
    <property type="evidence" value="ECO:0007669"/>
    <property type="project" value="InterPro"/>
</dbReference>
<proteinExistence type="predicted"/>
<dbReference type="Pfam" id="PF01035">
    <property type="entry name" value="DNA_binding_1"/>
    <property type="match status" value="1"/>
</dbReference>
<organism evidence="3 5">
    <name type="scientific">Trypanosoma vivax (strain Y486)</name>
    <dbReference type="NCBI Taxonomy" id="1055687"/>
    <lineage>
        <taxon>Eukaryota</taxon>
        <taxon>Discoba</taxon>
        <taxon>Euglenozoa</taxon>
        <taxon>Kinetoplastea</taxon>
        <taxon>Metakinetoplastina</taxon>
        <taxon>Trypanosomatida</taxon>
        <taxon>Trypanosomatidae</taxon>
        <taxon>Trypanosoma</taxon>
        <taxon>Duttonella</taxon>
    </lineage>
</organism>
<dbReference type="EMBL" id="CAEX01002184">
    <property type="protein sequence ID" value="CCD18924.1"/>
    <property type="molecule type" value="Genomic_DNA"/>
</dbReference>
<name>F9WLZ7_TRYVY</name>
<dbReference type="Gene3D" id="1.10.10.10">
    <property type="entry name" value="Winged helix-like DNA-binding domain superfamily/Winged helix DNA-binding domain"/>
    <property type="match status" value="1"/>
</dbReference>
<dbReference type="EMBL" id="CAEX01001376">
    <property type="protein sequence ID" value="CCD18545.1"/>
    <property type="molecule type" value="Genomic_DNA"/>
</dbReference>
<dbReference type="InterPro" id="IPR036388">
    <property type="entry name" value="WH-like_DNA-bd_sf"/>
</dbReference>